<keyword evidence="3" id="KW-1185">Reference proteome</keyword>
<dbReference type="EMBL" id="JAVHNR010000004">
    <property type="protein sequence ID" value="KAK6345655.1"/>
    <property type="molecule type" value="Genomic_DNA"/>
</dbReference>
<keyword evidence="1" id="KW-0732">Signal</keyword>
<feature type="chain" id="PRO_5043049952" evidence="1">
    <location>
        <begin position="23"/>
        <end position="138"/>
    </location>
</feature>
<evidence type="ECO:0000256" key="1">
    <source>
        <dbReference type="SAM" id="SignalP"/>
    </source>
</evidence>
<gene>
    <name evidence="2" type="ORF">TWF718_007565</name>
</gene>
<name>A0AAN8RII8_9PEZI</name>
<dbReference type="AlphaFoldDB" id="A0AAN8RII8"/>
<protein>
    <submittedName>
        <fullName evidence="2">Uncharacterized protein</fullName>
    </submittedName>
</protein>
<accession>A0AAN8RII8</accession>
<sequence length="138" mass="14921">MKFSTLFTVASAIAMGTTNVSAAPITEAEAITAPAGNLEARSHNRASCRFIGSWTDNEFKVVTWGPWGQDGSWGRGLLDNLRGQCGVITNWEFDYRGRTGVATFKTITINSPKCVQDAIWLASGPTNVGLECRQVSSF</sequence>
<evidence type="ECO:0000313" key="3">
    <source>
        <dbReference type="Proteomes" id="UP001313282"/>
    </source>
</evidence>
<proteinExistence type="predicted"/>
<evidence type="ECO:0000313" key="2">
    <source>
        <dbReference type="EMBL" id="KAK6345655.1"/>
    </source>
</evidence>
<reference evidence="2 3" key="1">
    <citation type="submission" date="2019-10" db="EMBL/GenBank/DDBJ databases">
        <authorList>
            <person name="Palmer J.M."/>
        </authorList>
    </citation>
    <scope>NUCLEOTIDE SEQUENCE [LARGE SCALE GENOMIC DNA]</scope>
    <source>
        <strain evidence="2 3">TWF718</strain>
    </source>
</reference>
<organism evidence="2 3">
    <name type="scientific">Orbilia javanica</name>
    <dbReference type="NCBI Taxonomy" id="47235"/>
    <lineage>
        <taxon>Eukaryota</taxon>
        <taxon>Fungi</taxon>
        <taxon>Dikarya</taxon>
        <taxon>Ascomycota</taxon>
        <taxon>Pezizomycotina</taxon>
        <taxon>Orbiliomycetes</taxon>
        <taxon>Orbiliales</taxon>
        <taxon>Orbiliaceae</taxon>
        <taxon>Orbilia</taxon>
    </lineage>
</organism>
<comment type="caution">
    <text evidence="2">The sequence shown here is derived from an EMBL/GenBank/DDBJ whole genome shotgun (WGS) entry which is preliminary data.</text>
</comment>
<dbReference type="Proteomes" id="UP001313282">
    <property type="component" value="Unassembled WGS sequence"/>
</dbReference>
<feature type="signal peptide" evidence="1">
    <location>
        <begin position="1"/>
        <end position="22"/>
    </location>
</feature>